<dbReference type="InterPro" id="IPR023615">
    <property type="entry name" value="Cyt_c_Oxase_su1_BS"/>
</dbReference>
<feature type="transmembrane region" description="Helical" evidence="6">
    <location>
        <begin position="68"/>
        <end position="92"/>
    </location>
</feature>
<dbReference type="EC" id="7.1.1.9" evidence="5"/>
<dbReference type="GO" id="GO:0020037">
    <property type="term" value="F:heme binding"/>
    <property type="evidence" value="ECO:0007669"/>
    <property type="project" value="InterPro"/>
</dbReference>
<gene>
    <name evidence="8" type="primary">Cox1</name>
</gene>
<dbReference type="InterPro" id="IPR036927">
    <property type="entry name" value="Cyt_c_oxase-like_su1_sf"/>
</dbReference>
<comment type="subcellular location">
    <subcellularLocation>
        <location evidence="1">Membrane</location>
        <topology evidence="1">Multi-pass membrane protein</topology>
    </subcellularLocation>
    <subcellularLocation>
        <location evidence="5">Mitochondrion inner membrane</location>
        <topology evidence="5">Multi-pass membrane protein</topology>
    </subcellularLocation>
</comment>
<keyword evidence="5" id="KW-0249">Electron transport</keyword>
<name>A0A1X9J168_9EIME</name>
<comment type="pathway">
    <text evidence="5">Energy metabolism; oxidative phosphorylation.</text>
</comment>
<accession>A0A1X9J168</accession>
<feature type="transmembrane region" description="Helical" evidence="6">
    <location>
        <begin position="245"/>
        <end position="268"/>
    </location>
</feature>
<comment type="catalytic activity">
    <reaction evidence="5">
        <text>4 Fe(II)-[cytochrome c] + O2 + 8 H(+)(in) = 4 Fe(III)-[cytochrome c] + 2 H2O + 4 H(+)(out)</text>
        <dbReference type="Rhea" id="RHEA:11436"/>
        <dbReference type="Rhea" id="RHEA-COMP:10350"/>
        <dbReference type="Rhea" id="RHEA-COMP:14399"/>
        <dbReference type="ChEBI" id="CHEBI:15377"/>
        <dbReference type="ChEBI" id="CHEBI:15378"/>
        <dbReference type="ChEBI" id="CHEBI:15379"/>
        <dbReference type="ChEBI" id="CHEBI:29033"/>
        <dbReference type="ChEBI" id="CHEBI:29034"/>
        <dbReference type="EC" id="7.1.1.9"/>
    </reaction>
</comment>
<evidence type="ECO:0000256" key="5">
    <source>
        <dbReference type="RuleBase" id="RU000369"/>
    </source>
</evidence>
<dbReference type="GO" id="GO:0015990">
    <property type="term" value="P:electron transport coupled proton transport"/>
    <property type="evidence" value="ECO:0007669"/>
    <property type="project" value="TreeGrafter"/>
</dbReference>
<evidence type="ECO:0000256" key="3">
    <source>
        <dbReference type="ARBA" id="ARBA00022989"/>
    </source>
</evidence>
<dbReference type="PRINTS" id="PR01165">
    <property type="entry name" value="CYCOXIDASEI"/>
</dbReference>
<dbReference type="SUPFAM" id="SSF81442">
    <property type="entry name" value="Cytochrome c oxidase subunit I-like"/>
    <property type="match status" value="1"/>
</dbReference>
<feature type="transmembrane region" description="Helical" evidence="6">
    <location>
        <begin position="28"/>
        <end position="48"/>
    </location>
</feature>
<dbReference type="InterPro" id="IPR023616">
    <property type="entry name" value="Cyt_c_oxase-like_su1_dom"/>
</dbReference>
<dbReference type="GO" id="GO:0004129">
    <property type="term" value="F:cytochrome-c oxidase activity"/>
    <property type="evidence" value="ECO:0007669"/>
    <property type="project" value="UniProtKB-EC"/>
</dbReference>
<feature type="transmembrane region" description="Helical" evidence="6">
    <location>
        <begin position="113"/>
        <end position="140"/>
    </location>
</feature>
<dbReference type="Pfam" id="PF00115">
    <property type="entry name" value="COX1"/>
    <property type="match status" value="1"/>
</dbReference>
<evidence type="ECO:0000256" key="6">
    <source>
        <dbReference type="SAM" id="Phobius"/>
    </source>
</evidence>
<keyword evidence="5" id="KW-0679">Respiratory chain</keyword>
<feature type="transmembrane region" description="Helical" evidence="6">
    <location>
        <begin position="385"/>
        <end position="410"/>
    </location>
</feature>
<keyword evidence="5" id="KW-0999">Mitochondrion inner membrane</keyword>
<dbReference type="GO" id="GO:0046872">
    <property type="term" value="F:metal ion binding"/>
    <property type="evidence" value="ECO:0007669"/>
    <property type="project" value="UniProtKB-KW"/>
</dbReference>
<dbReference type="PANTHER" id="PTHR10422:SF18">
    <property type="entry name" value="CYTOCHROME C OXIDASE SUBUNIT 1"/>
    <property type="match status" value="1"/>
</dbReference>
<dbReference type="UniPathway" id="UPA00705"/>
<feature type="transmembrane region" description="Helical" evidence="6">
    <location>
        <begin position="352"/>
        <end position="373"/>
    </location>
</feature>
<feature type="transmembrane region" description="Helical" evidence="6">
    <location>
        <begin position="160"/>
        <end position="186"/>
    </location>
</feature>
<reference evidence="8" key="1">
    <citation type="submission" date="2016-07" db="EMBL/GenBank/DDBJ databases">
        <title>Mitochondrial genomes of Australian chicken Eimeria support the presence of ten species with low genetic diversity among strains.</title>
        <authorList>
            <person name="Morgan J.A.T."/>
            <person name="Godwin R.M."/>
        </authorList>
    </citation>
    <scope>NUCLEOTIDE SEQUENCE</scope>
</reference>
<keyword evidence="5" id="KW-0408">Iron</keyword>
<evidence type="ECO:0000259" key="7">
    <source>
        <dbReference type="PROSITE" id="PS50855"/>
    </source>
</evidence>
<keyword evidence="4 5" id="KW-0472">Membrane</keyword>
<dbReference type="EMBL" id="KX495130">
    <property type="protein sequence ID" value="APU51313.1"/>
    <property type="molecule type" value="Genomic_DNA"/>
</dbReference>
<dbReference type="PANTHER" id="PTHR10422">
    <property type="entry name" value="CYTOCHROME C OXIDASE SUBUNIT 1"/>
    <property type="match status" value="1"/>
</dbReference>
<dbReference type="AlphaFoldDB" id="A0A1X9J168"/>
<keyword evidence="5" id="KW-0186">Copper</keyword>
<feature type="transmembrane region" description="Helical" evidence="6">
    <location>
        <begin position="198"/>
        <end position="225"/>
    </location>
</feature>
<keyword evidence="5" id="KW-0813">Transport</keyword>
<dbReference type="GO" id="GO:0005743">
    <property type="term" value="C:mitochondrial inner membrane"/>
    <property type="evidence" value="ECO:0007669"/>
    <property type="project" value="UniProtKB-SubCell"/>
</dbReference>
<feature type="transmembrane region" description="Helical" evidence="6">
    <location>
        <begin position="316"/>
        <end position="340"/>
    </location>
</feature>
<keyword evidence="3 6" id="KW-1133">Transmembrane helix</keyword>
<keyword evidence="5" id="KW-0349">Heme</keyword>
<evidence type="ECO:0000313" key="8">
    <source>
        <dbReference type="EMBL" id="APU51313.1"/>
    </source>
</evidence>
<feature type="transmembrane region" description="Helical" evidence="6">
    <location>
        <begin position="468"/>
        <end position="491"/>
    </location>
</feature>
<dbReference type="InterPro" id="IPR000883">
    <property type="entry name" value="Cyt_C_Oxase_1"/>
</dbReference>
<sequence>MISSFKKFIQLRINSSFLTAANHKELGIYYVWFAFLFSIVGTLLSVLIRMELSCSGARLVALENQNFYNLAFTLHGAVMIFFVVMPGLFGGYGNYFLPIYLGASEVAFPRVNCISLLFVPIAWVLVSTSLITEFGSGIGWTLYPPLSTSLMSLSPTSVDLIVFGLGVSGISSFLSSVNFLTTIAVLGVANGAKPWCLFTWAIVFTSIMLIGTLPILTGALIMLVLDLHLNTQFYDAAFNGDPVLYQHLFWFFGHPEVYIIILPAFGVISQVLSTTAARMVFGGPSMILAMGCITVLGSLVWAHHMMTVGLETDTRAYFSAVTMMIAIPTGTKIFNWISTFMGNPFSTISLDLWYALSFVFLFTLGGTTGVVLGNSAVDVALHDTYYVIAHFHFVLSLGAIIGLMCGFFYYQDSIFGATANKFTRKISDSPYLKVWSVVFLFSICLIFIPMHILGFNVMPRRIPDYPDYITYVNTMCSVGSLSTLVLLISLFRI</sequence>
<evidence type="ECO:0000256" key="4">
    <source>
        <dbReference type="ARBA" id="ARBA00023136"/>
    </source>
</evidence>
<dbReference type="GO" id="GO:0006123">
    <property type="term" value="P:mitochondrial electron transport, cytochrome c to oxygen"/>
    <property type="evidence" value="ECO:0007669"/>
    <property type="project" value="TreeGrafter"/>
</dbReference>
<keyword evidence="2 5" id="KW-0812">Transmembrane</keyword>
<evidence type="ECO:0000256" key="1">
    <source>
        <dbReference type="ARBA" id="ARBA00004141"/>
    </source>
</evidence>
<feature type="transmembrane region" description="Helical" evidence="6">
    <location>
        <begin position="280"/>
        <end position="304"/>
    </location>
</feature>
<dbReference type="PROSITE" id="PS50855">
    <property type="entry name" value="COX1"/>
    <property type="match status" value="1"/>
</dbReference>
<dbReference type="PROSITE" id="PS00077">
    <property type="entry name" value="COX1_CUB"/>
    <property type="match status" value="1"/>
</dbReference>
<proteinExistence type="inferred from homology"/>
<protein>
    <recommendedName>
        <fullName evidence="5">Cytochrome c oxidase subunit 1</fullName>
        <ecNumber evidence="5">7.1.1.9</ecNumber>
    </recommendedName>
</protein>
<keyword evidence="5" id="KW-0479">Metal-binding</keyword>
<feature type="transmembrane region" description="Helical" evidence="6">
    <location>
        <begin position="431"/>
        <end position="448"/>
    </location>
</feature>
<keyword evidence="5 8" id="KW-0496">Mitochondrion</keyword>
<comment type="function">
    <text evidence="5">Component of the cytochrome c oxidase, the last enzyme in the mitochondrial electron transport chain which drives oxidative phosphorylation. The respiratory chain contains 3 multisubunit complexes succinate dehydrogenase (complex II, CII), ubiquinol-cytochrome c oxidoreductase (cytochrome b-c1 complex, complex III, CIII) and cytochrome c oxidase (complex IV, CIV), that cooperate to transfer electrons derived from NADH and succinate to molecular oxygen, creating an electrochemical gradient over the inner membrane that drives transmembrane transport and the ATP synthase. Cytochrome c oxidase is the component of the respiratory chain that catalyzes the reduction of oxygen to water. Electrons originating from reduced cytochrome c in the intermembrane space (IMS) are transferred via the dinuclear copper A center (CU(A)) of subunit 2 and heme A of subunit 1 to the active site in subunit 1, a binuclear center (BNC) formed by heme A3 and copper B (CU(B)). The BNC reduces molecular oxygen to 2 water molecules using 4 electrons from cytochrome c in the IMS and 4 protons from the mitochondrial matrix.</text>
</comment>
<comment type="similarity">
    <text evidence="5">Belongs to the heme-copper respiratory oxidase family.</text>
</comment>
<organism evidence="8">
    <name type="scientific">Eimeria zuernii</name>
    <dbReference type="NCBI Taxonomy" id="310761"/>
    <lineage>
        <taxon>Eukaryota</taxon>
        <taxon>Sar</taxon>
        <taxon>Alveolata</taxon>
        <taxon>Apicomplexa</taxon>
        <taxon>Conoidasida</taxon>
        <taxon>Coccidia</taxon>
        <taxon>Eucoccidiorida</taxon>
        <taxon>Eimeriorina</taxon>
        <taxon>Eimeriidae</taxon>
        <taxon>Eimeria</taxon>
    </lineage>
</organism>
<evidence type="ECO:0000256" key="2">
    <source>
        <dbReference type="ARBA" id="ARBA00022692"/>
    </source>
</evidence>
<dbReference type="Gene3D" id="1.20.210.10">
    <property type="entry name" value="Cytochrome c oxidase-like, subunit I domain"/>
    <property type="match status" value="1"/>
</dbReference>
<feature type="domain" description="Cytochrome oxidase subunit I profile" evidence="7">
    <location>
        <begin position="4"/>
        <end position="493"/>
    </location>
</feature>
<geneLocation type="mitochondrion" evidence="8"/>